<name>A0ACD3B2A9_9AGAR</name>
<organism evidence="1 2">
    <name type="scientific">Pluteus cervinus</name>
    <dbReference type="NCBI Taxonomy" id="181527"/>
    <lineage>
        <taxon>Eukaryota</taxon>
        <taxon>Fungi</taxon>
        <taxon>Dikarya</taxon>
        <taxon>Basidiomycota</taxon>
        <taxon>Agaricomycotina</taxon>
        <taxon>Agaricomycetes</taxon>
        <taxon>Agaricomycetidae</taxon>
        <taxon>Agaricales</taxon>
        <taxon>Pluteineae</taxon>
        <taxon>Pluteaceae</taxon>
        <taxon>Pluteus</taxon>
    </lineage>
</organism>
<evidence type="ECO:0000313" key="1">
    <source>
        <dbReference type="EMBL" id="TFK71966.1"/>
    </source>
</evidence>
<dbReference type="EMBL" id="ML208291">
    <property type="protein sequence ID" value="TFK71966.1"/>
    <property type="molecule type" value="Genomic_DNA"/>
</dbReference>
<proteinExistence type="predicted"/>
<reference evidence="1 2" key="1">
    <citation type="journal article" date="2019" name="Nat. Ecol. Evol.">
        <title>Megaphylogeny resolves global patterns of mushroom evolution.</title>
        <authorList>
            <person name="Varga T."/>
            <person name="Krizsan K."/>
            <person name="Foldi C."/>
            <person name="Dima B."/>
            <person name="Sanchez-Garcia M."/>
            <person name="Sanchez-Ramirez S."/>
            <person name="Szollosi G.J."/>
            <person name="Szarkandi J.G."/>
            <person name="Papp V."/>
            <person name="Albert L."/>
            <person name="Andreopoulos W."/>
            <person name="Angelini C."/>
            <person name="Antonin V."/>
            <person name="Barry K.W."/>
            <person name="Bougher N.L."/>
            <person name="Buchanan P."/>
            <person name="Buyck B."/>
            <person name="Bense V."/>
            <person name="Catcheside P."/>
            <person name="Chovatia M."/>
            <person name="Cooper J."/>
            <person name="Damon W."/>
            <person name="Desjardin D."/>
            <person name="Finy P."/>
            <person name="Geml J."/>
            <person name="Haridas S."/>
            <person name="Hughes K."/>
            <person name="Justo A."/>
            <person name="Karasinski D."/>
            <person name="Kautmanova I."/>
            <person name="Kiss B."/>
            <person name="Kocsube S."/>
            <person name="Kotiranta H."/>
            <person name="LaButti K.M."/>
            <person name="Lechner B.E."/>
            <person name="Liimatainen K."/>
            <person name="Lipzen A."/>
            <person name="Lukacs Z."/>
            <person name="Mihaltcheva S."/>
            <person name="Morgado L.N."/>
            <person name="Niskanen T."/>
            <person name="Noordeloos M.E."/>
            <person name="Ohm R.A."/>
            <person name="Ortiz-Santana B."/>
            <person name="Ovrebo C."/>
            <person name="Racz N."/>
            <person name="Riley R."/>
            <person name="Savchenko A."/>
            <person name="Shiryaev A."/>
            <person name="Soop K."/>
            <person name="Spirin V."/>
            <person name="Szebenyi C."/>
            <person name="Tomsovsky M."/>
            <person name="Tulloss R.E."/>
            <person name="Uehling J."/>
            <person name="Grigoriev I.V."/>
            <person name="Vagvolgyi C."/>
            <person name="Papp T."/>
            <person name="Martin F.M."/>
            <person name="Miettinen O."/>
            <person name="Hibbett D.S."/>
            <person name="Nagy L.G."/>
        </authorList>
    </citation>
    <scope>NUCLEOTIDE SEQUENCE [LARGE SCALE GENOMIC DNA]</scope>
    <source>
        <strain evidence="1 2">NL-1719</strain>
    </source>
</reference>
<gene>
    <name evidence="1" type="ORF">BDN72DRAFT_394737</name>
</gene>
<protein>
    <submittedName>
        <fullName evidence="1">Uncharacterized protein</fullName>
    </submittedName>
</protein>
<dbReference type="Proteomes" id="UP000308600">
    <property type="component" value="Unassembled WGS sequence"/>
</dbReference>
<accession>A0ACD3B2A9</accession>
<sequence>MSDPIEDQDQFQDRLKSILTYCPPFPDTLERRENPAELGSFPFNFYDRHLDESTRLKHVVSLPSITTDLARQVDDHLESLQKRNVKPLPLNRQTQSTWVPRAVRYIESMCMSTWHLANCYSTIENDLAALTSQWLLAPDYPRYTSVLAFTSRPSGTQHSFDDPMLDFSLRLDEYSLPPPDLLAQVDDFTKGMIRDLQQKDLATWVFLPAFPDVESAFKNMDTAVKAPIFPSSACTTGGVPAPKLPPSVPTPPIDALSPPWTLPRIFAKGRARPKSSTSSKGIKPDSRPDQRFPDFAKAKQPTPEGILYHAWRKAVEVDSTVIVINCGSYERIGIRHRATQTLYLSRLIEVWRCEPSYGKLHLGLQMAVIRDVIDRYKQRISLEPPKKPERKRGKAPTTDAPQPKRRSQRQLYKSLRSEVVGTQGKNRKAQTDIWQAIDRPCALVSLRYPPFDSCSPAACLRIGRPLTAHVLDTTSHHWKAQFESAECFSIIINSIFTGGTAGLVHTGTLEVFTDGHHNTLRHEVLIKVATHAQPRHRILHEFSVYKQLWTHKVEGVPAIYGLFEDYDGLATLLVMERAGVSLRDRQPIPDSNEDLVIGITSKEV</sequence>
<keyword evidence="2" id="KW-1185">Reference proteome</keyword>
<evidence type="ECO:0000313" key="2">
    <source>
        <dbReference type="Proteomes" id="UP000308600"/>
    </source>
</evidence>